<dbReference type="RefSeq" id="WP_093503012.1">
    <property type="nucleotide sequence ID" value="NZ_BSSG01000004.1"/>
</dbReference>
<evidence type="ECO:0000313" key="4">
    <source>
        <dbReference type="Proteomes" id="UP000243950"/>
    </source>
</evidence>
<keyword evidence="4" id="KW-1185">Reference proteome</keyword>
<keyword evidence="1" id="KW-0812">Transmembrane</keyword>
<keyword evidence="1" id="KW-1133">Transmembrane helix</keyword>
<feature type="transmembrane region" description="Helical" evidence="1">
    <location>
        <begin position="36"/>
        <end position="55"/>
    </location>
</feature>
<dbReference type="Pfam" id="PF07331">
    <property type="entry name" value="TctB"/>
    <property type="match status" value="1"/>
</dbReference>
<protein>
    <submittedName>
        <fullName evidence="3">Putative tricarboxylic transport membrane protein</fullName>
    </submittedName>
</protein>
<dbReference type="AlphaFoldDB" id="A0A1I1UDZ4"/>
<organism evidence="3 4">
    <name type="scientific">Pseudomonas straminea</name>
    <dbReference type="NCBI Taxonomy" id="47882"/>
    <lineage>
        <taxon>Bacteria</taxon>
        <taxon>Pseudomonadati</taxon>
        <taxon>Pseudomonadota</taxon>
        <taxon>Gammaproteobacteria</taxon>
        <taxon>Pseudomonadales</taxon>
        <taxon>Pseudomonadaceae</taxon>
        <taxon>Phytopseudomonas</taxon>
    </lineage>
</organism>
<proteinExistence type="predicted"/>
<sequence>MQDRIFAGVSLLLCLGLSLAAWSYHAPFSYEPVGPRAFPLLLLVMIALGAIYLLVKPSHASAEGTEPALDRHVIRKIVLCIVALTIYAALFELAGFIVASTVFAIAMARLYEGSWKASLTSGVLLTVGLYLLFDKALDVPLPLGLLSSLEF</sequence>
<evidence type="ECO:0000256" key="1">
    <source>
        <dbReference type="SAM" id="Phobius"/>
    </source>
</evidence>
<dbReference type="InterPro" id="IPR009936">
    <property type="entry name" value="DUF1468"/>
</dbReference>
<feature type="transmembrane region" description="Helical" evidence="1">
    <location>
        <begin position="114"/>
        <end position="133"/>
    </location>
</feature>
<reference evidence="4" key="1">
    <citation type="submission" date="2016-10" db="EMBL/GenBank/DDBJ databases">
        <authorList>
            <person name="Varghese N."/>
            <person name="Submissions S."/>
        </authorList>
    </citation>
    <scope>NUCLEOTIDE SEQUENCE [LARGE SCALE GENOMIC DNA]</scope>
    <source>
        <strain evidence="4">JCM 2783</strain>
    </source>
</reference>
<dbReference type="Proteomes" id="UP000243950">
    <property type="component" value="Unassembled WGS sequence"/>
</dbReference>
<name>A0A1I1UDZ4_PSEOC</name>
<evidence type="ECO:0000259" key="2">
    <source>
        <dbReference type="Pfam" id="PF07331"/>
    </source>
</evidence>
<accession>A0A1I1UDZ4</accession>
<feature type="domain" description="DUF1468" evidence="2">
    <location>
        <begin position="6"/>
        <end position="142"/>
    </location>
</feature>
<keyword evidence="1" id="KW-0472">Membrane</keyword>
<dbReference type="EMBL" id="FOMO01000003">
    <property type="protein sequence ID" value="SFD68924.1"/>
    <property type="molecule type" value="Genomic_DNA"/>
</dbReference>
<evidence type="ECO:0000313" key="3">
    <source>
        <dbReference type="EMBL" id="SFD68924.1"/>
    </source>
</evidence>
<gene>
    <name evidence="3" type="ORF">SAMN05216372_103273</name>
</gene>
<feature type="transmembrane region" description="Helical" evidence="1">
    <location>
        <begin position="76"/>
        <end position="108"/>
    </location>
</feature>